<evidence type="ECO:0000256" key="1">
    <source>
        <dbReference type="SAM" id="Phobius"/>
    </source>
</evidence>
<evidence type="ECO:0000313" key="3">
    <source>
        <dbReference type="EMBL" id="REI19339.1"/>
    </source>
</evidence>
<dbReference type="OrthoDB" id="2410556at2"/>
<comment type="caution">
    <text evidence="2">The sequence shown here is derived from an EMBL/GenBank/DDBJ whole genome shotgun (WGS) entry which is preliminary data.</text>
</comment>
<keyword evidence="1" id="KW-1133">Transmembrane helix</keyword>
<keyword evidence="1" id="KW-0472">Membrane</keyword>
<dbReference type="AlphaFoldDB" id="A0A2K3ZFK9"/>
<name>A0A2K3ZFK9_9STAP</name>
<feature type="transmembrane region" description="Helical" evidence="1">
    <location>
        <begin position="43"/>
        <end position="64"/>
    </location>
</feature>
<feature type="transmembrane region" description="Helical" evidence="1">
    <location>
        <begin position="76"/>
        <end position="100"/>
    </location>
</feature>
<dbReference type="Proteomes" id="UP000256337">
    <property type="component" value="Unassembled WGS sequence"/>
</dbReference>
<dbReference type="KEGG" id="sfq:C7J90_10350"/>
<feature type="transmembrane region" description="Helical" evidence="1">
    <location>
        <begin position="20"/>
        <end position="38"/>
    </location>
</feature>
<evidence type="ECO:0000313" key="5">
    <source>
        <dbReference type="Proteomes" id="UP000256562"/>
    </source>
</evidence>
<gene>
    <name evidence="3" type="ORF">DOS76_11060</name>
    <name evidence="2" type="ORF">DOS83_09700</name>
</gene>
<evidence type="ECO:0000313" key="4">
    <source>
        <dbReference type="Proteomes" id="UP000256337"/>
    </source>
</evidence>
<evidence type="ECO:0000313" key="2">
    <source>
        <dbReference type="EMBL" id="REH92967.1"/>
    </source>
</evidence>
<sequence length="110" mass="12480">MFRDMAFYIFGTQLDTFIQYFVFELILMVLIGTIVGILTKKLWIVLVVVIGLNVIDIAILANFNASQGNGTLIGQFFLMLLAKLFPTFYEVLLTVLLLNVPLVRKTFKLS</sequence>
<dbReference type="Proteomes" id="UP000256562">
    <property type="component" value="Unassembled WGS sequence"/>
</dbReference>
<reference evidence="4 5" key="1">
    <citation type="journal article" date="2018" name="Vet. Microbiol.">
        <title>Characterisation of Staphylococcus felis isolated from cats using whole genome sequencing.</title>
        <authorList>
            <person name="Worthing K."/>
            <person name="Pang S."/>
            <person name="Trott D.J."/>
            <person name="Abraham S."/>
            <person name="Coombs G.W."/>
            <person name="Jordan D."/>
            <person name="McIntyre L."/>
            <person name="Davies M.R."/>
            <person name="Norris J."/>
        </authorList>
    </citation>
    <scope>NUCLEOTIDE SEQUENCE [LARGE SCALE GENOMIC DNA]</scope>
    <source>
        <strain evidence="3 4">F25</strain>
        <strain evidence="2 5">F9</strain>
    </source>
</reference>
<dbReference type="EMBL" id="QKXQ01000440">
    <property type="protein sequence ID" value="REH92967.1"/>
    <property type="molecule type" value="Genomic_DNA"/>
</dbReference>
<dbReference type="EMBL" id="QKYD01000162">
    <property type="protein sequence ID" value="REI19339.1"/>
    <property type="molecule type" value="Genomic_DNA"/>
</dbReference>
<dbReference type="RefSeq" id="WP_103208325.1">
    <property type="nucleotide sequence ID" value="NZ_CAJUZQ010000009.1"/>
</dbReference>
<organism evidence="2 5">
    <name type="scientific">Staphylococcus felis</name>
    <dbReference type="NCBI Taxonomy" id="46127"/>
    <lineage>
        <taxon>Bacteria</taxon>
        <taxon>Bacillati</taxon>
        <taxon>Bacillota</taxon>
        <taxon>Bacilli</taxon>
        <taxon>Bacillales</taxon>
        <taxon>Staphylococcaceae</taxon>
        <taxon>Staphylococcus</taxon>
    </lineage>
</organism>
<protein>
    <submittedName>
        <fullName evidence="2">Uncharacterized protein</fullName>
    </submittedName>
</protein>
<dbReference type="GeneID" id="48058630"/>
<accession>A0A2K3ZFK9</accession>
<proteinExistence type="predicted"/>
<keyword evidence="1" id="KW-0812">Transmembrane</keyword>